<keyword evidence="6" id="KW-0865">Zymogen</keyword>
<evidence type="ECO:0000313" key="10">
    <source>
        <dbReference type="Proteomes" id="UP000541610"/>
    </source>
</evidence>
<dbReference type="AlphaFoldDB" id="A0A7J6P7W6"/>
<evidence type="ECO:0000256" key="5">
    <source>
        <dbReference type="ARBA" id="ARBA00022801"/>
    </source>
</evidence>
<dbReference type="Proteomes" id="UP000541610">
    <property type="component" value="Unassembled WGS sequence"/>
</dbReference>
<dbReference type="OrthoDB" id="15189at2759"/>
<keyword evidence="5" id="KW-0378">Hydrolase</keyword>
<accession>A0A7J6P7W6</accession>
<dbReference type="GO" id="GO:0004190">
    <property type="term" value="F:aspartic-type endopeptidase activity"/>
    <property type="evidence" value="ECO:0007669"/>
    <property type="project" value="UniProtKB-KW"/>
</dbReference>
<feature type="chain" id="PRO_5029819119" description="Peptidase A1 domain-containing protein" evidence="7">
    <location>
        <begin position="19"/>
        <end position="415"/>
    </location>
</feature>
<dbReference type="PANTHER" id="PTHR47965">
    <property type="entry name" value="ASPARTYL PROTEASE-RELATED"/>
    <property type="match status" value="1"/>
</dbReference>
<evidence type="ECO:0000256" key="3">
    <source>
        <dbReference type="ARBA" id="ARBA00022729"/>
    </source>
</evidence>
<organism evidence="9 10">
    <name type="scientific">Perkinsus olseni</name>
    <name type="common">Perkinsus atlanticus</name>
    <dbReference type="NCBI Taxonomy" id="32597"/>
    <lineage>
        <taxon>Eukaryota</taxon>
        <taxon>Sar</taxon>
        <taxon>Alveolata</taxon>
        <taxon>Perkinsozoa</taxon>
        <taxon>Perkinsea</taxon>
        <taxon>Perkinsida</taxon>
        <taxon>Perkinsidae</taxon>
        <taxon>Perkinsus</taxon>
    </lineage>
</organism>
<dbReference type="InterPro" id="IPR001461">
    <property type="entry name" value="Aspartic_peptidase_A1"/>
</dbReference>
<evidence type="ECO:0000259" key="8">
    <source>
        <dbReference type="PROSITE" id="PS51767"/>
    </source>
</evidence>
<dbReference type="EMBL" id="JABANP010000064">
    <property type="protein sequence ID" value="KAF4692198.1"/>
    <property type="molecule type" value="Genomic_DNA"/>
</dbReference>
<dbReference type="PROSITE" id="PS51767">
    <property type="entry name" value="PEPTIDASE_A1"/>
    <property type="match status" value="1"/>
</dbReference>
<reference evidence="9 10" key="1">
    <citation type="submission" date="2020-04" db="EMBL/GenBank/DDBJ databases">
        <title>Perkinsus olseni comparative genomics.</title>
        <authorList>
            <person name="Bogema D.R."/>
        </authorList>
    </citation>
    <scope>NUCLEOTIDE SEQUENCE [LARGE SCALE GENOMIC DNA]</scope>
    <source>
        <strain evidence="9">00978-12</strain>
    </source>
</reference>
<comment type="similarity">
    <text evidence="1">Belongs to the peptidase A1 family.</text>
</comment>
<evidence type="ECO:0000313" key="9">
    <source>
        <dbReference type="EMBL" id="KAF4692198.1"/>
    </source>
</evidence>
<evidence type="ECO:0000256" key="7">
    <source>
        <dbReference type="SAM" id="SignalP"/>
    </source>
</evidence>
<evidence type="ECO:0000256" key="1">
    <source>
        <dbReference type="ARBA" id="ARBA00007447"/>
    </source>
</evidence>
<name>A0A7J6P7W6_PEROL</name>
<feature type="domain" description="Peptidase A1" evidence="8">
    <location>
        <begin position="27"/>
        <end position="371"/>
    </location>
</feature>
<evidence type="ECO:0000256" key="2">
    <source>
        <dbReference type="ARBA" id="ARBA00022670"/>
    </source>
</evidence>
<keyword evidence="4" id="KW-0064">Aspartyl protease</keyword>
<dbReference type="Gene3D" id="2.40.70.10">
    <property type="entry name" value="Acid Proteases"/>
    <property type="match status" value="2"/>
</dbReference>
<keyword evidence="2" id="KW-0645">Protease</keyword>
<evidence type="ECO:0000256" key="4">
    <source>
        <dbReference type="ARBA" id="ARBA00022750"/>
    </source>
</evidence>
<protein>
    <recommendedName>
        <fullName evidence="8">Peptidase A1 domain-containing protein</fullName>
    </recommendedName>
</protein>
<evidence type="ECO:0000256" key="6">
    <source>
        <dbReference type="ARBA" id="ARBA00023145"/>
    </source>
</evidence>
<dbReference type="PANTHER" id="PTHR47965:SF12">
    <property type="entry name" value="ASPARTIC PROTEINASE 3-RELATED"/>
    <property type="match status" value="1"/>
</dbReference>
<dbReference type="Pfam" id="PF00026">
    <property type="entry name" value="Asp"/>
    <property type="match status" value="1"/>
</dbReference>
<dbReference type="GO" id="GO:0005576">
    <property type="term" value="C:extracellular region"/>
    <property type="evidence" value="ECO:0007669"/>
    <property type="project" value="TreeGrafter"/>
</dbReference>
<dbReference type="SUPFAM" id="SSF50630">
    <property type="entry name" value="Acid proteases"/>
    <property type="match status" value="1"/>
</dbReference>
<gene>
    <name evidence="9" type="ORF">FOZ60_013939</name>
</gene>
<keyword evidence="3 7" id="KW-0732">Signal</keyword>
<dbReference type="InterPro" id="IPR021109">
    <property type="entry name" value="Peptidase_aspartic_dom_sf"/>
</dbReference>
<sequence>MLWSAILQSALTWKLAFTSSPLTFAMKGTQVKMNFDGHAIKLAIDTGSPMTYLVYGGWYESLYGRGSCKDLISGCYFCPPTDPCDLDTLLRQDVYSVRFTDGYSMKFVYRKVTLKVGNRKIKDLHVGLMVNSSDVTTGVEPSAFLGLSPQRAELHVGPSKPSLLQQLMETGAIPHSTIAIRVSKVYHGLTGQLVLGDALPQGEDMTVLPLRNDSFLMTKIAVSAVQVRTPSTNGSWIDATNATALNDVSVDTGSDFTIVPEIVFEKIWEAIEDEFGRDCVESYAYIDAYQRIWFRKDVIRRLPVMVVRVGTESFFEMHLSNHWHICEGKWCKLRVQDRLQGEPLNEFILGAWFFAEHDVYFDFGSAVISLRSPERPVVRKATSTESWNEFRCPPCKRADEHRSGLRGLLRSCTGM</sequence>
<comment type="caution">
    <text evidence="9">The sequence shown here is derived from an EMBL/GenBank/DDBJ whole genome shotgun (WGS) entry which is preliminary data.</text>
</comment>
<dbReference type="GO" id="GO:0006508">
    <property type="term" value="P:proteolysis"/>
    <property type="evidence" value="ECO:0007669"/>
    <property type="project" value="UniProtKB-KW"/>
</dbReference>
<proteinExistence type="inferred from homology"/>
<dbReference type="InterPro" id="IPR033121">
    <property type="entry name" value="PEPTIDASE_A1"/>
</dbReference>
<feature type="signal peptide" evidence="7">
    <location>
        <begin position="1"/>
        <end position="18"/>
    </location>
</feature>